<gene>
    <name evidence="1" type="ORF">RI532_12115</name>
    <name evidence="2" type="ORF">RI532_13075</name>
    <name evidence="3" type="ORF">RI532_14500</name>
</gene>
<proteinExistence type="predicted"/>
<sequence>MWPDKNTIAMLYGWGAVVAPTTMEWYTANGFITTADYKEITGKDYTAPAKE</sequence>
<dbReference type="EMBL" id="JAVLAM010000012">
    <property type="protein sequence ID" value="MDT7015565.1"/>
    <property type="molecule type" value="Genomic_DNA"/>
</dbReference>
<dbReference type="Pfam" id="PF09693">
    <property type="entry name" value="Phage_XkdX"/>
    <property type="match status" value="1"/>
</dbReference>
<name>A0AAW8W9A5_9LACO</name>
<evidence type="ECO:0000313" key="1">
    <source>
        <dbReference type="EMBL" id="MDT7015128.1"/>
    </source>
</evidence>
<reference evidence="2" key="1">
    <citation type="submission" date="2023-08" db="EMBL/GenBank/DDBJ databases">
        <authorList>
            <person name="Page C.A."/>
            <person name="Perez-Diaz I.M."/>
        </authorList>
    </citation>
    <scope>NUCLEOTIDE SEQUENCE</scope>
    <source>
        <strain evidence="2">3.8.38</strain>
    </source>
</reference>
<dbReference type="AlphaFoldDB" id="A0AAW8W9A5"/>
<comment type="caution">
    <text evidence="2">The sequence shown here is derived from an EMBL/GenBank/DDBJ whole genome shotgun (WGS) entry which is preliminary data.</text>
</comment>
<dbReference type="InterPro" id="IPR010022">
    <property type="entry name" value="XkdX"/>
</dbReference>
<dbReference type="EMBL" id="JAVLAM010000001">
    <property type="protein sequence ID" value="MDT7015128.1"/>
    <property type="molecule type" value="Genomic_DNA"/>
</dbReference>
<organism evidence="2 4">
    <name type="scientific">Levilactobacillus namurensis</name>
    <dbReference type="NCBI Taxonomy" id="380393"/>
    <lineage>
        <taxon>Bacteria</taxon>
        <taxon>Bacillati</taxon>
        <taxon>Bacillota</taxon>
        <taxon>Bacilli</taxon>
        <taxon>Lactobacillales</taxon>
        <taxon>Lactobacillaceae</taxon>
        <taxon>Levilactobacillus</taxon>
    </lineage>
</organism>
<dbReference type="Proteomes" id="UP001254075">
    <property type="component" value="Unassembled WGS sequence"/>
</dbReference>
<evidence type="ECO:0000313" key="4">
    <source>
        <dbReference type="Proteomes" id="UP001254075"/>
    </source>
</evidence>
<protein>
    <submittedName>
        <fullName evidence="2">XkdX family protein</fullName>
    </submittedName>
</protein>
<evidence type="ECO:0000313" key="2">
    <source>
        <dbReference type="EMBL" id="MDT7015307.1"/>
    </source>
</evidence>
<evidence type="ECO:0000313" key="3">
    <source>
        <dbReference type="EMBL" id="MDT7015565.1"/>
    </source>
</evidence>
<accession>A0AAW8W9A5</accession>
<dbReference type="EMBL" id="JAVLAM010000005">
    <property type="protein sequence ID" value="MDT7015307.1"/>
    <property type="molecule type" value="Genomic_DNA"/>
</dbReference>
<dbReference type="RefSeq" id="WP_107738783.1">
    <property type="nucleotide sequence ID" value="NZ_JAVLAM010000001.1"/>
</dbReference>